<dbReference type="InterPro" id="IPR050987">
    <property type="entry name" value="AtrR-like"/>
</dbReference>
<dbReference type="GO" id="GO:0006351">
    <property type="term" value="P:DNA-templated transcription"/>
    <property type="evidence" value="ECO:0007669"/>
    <property type="project" value="InterPro"/>
</dbReference>
<reference evidence="4" key="1">
    <citation type="submission" date="2022-08" db="EMBL/GenBank/DDBJ databases">
        <authorList>
            <consortium name="DOE Joint Genome Institute"/>
            <person name="Min B."/>
            <person name="Riley R."/>
            <person name="Sierra-Patev S."/>
            <person name="Naranjo-Ortiz M."/>
            <person name="Looney B."/>
            <person name="Konkel Z."/>
            <person name="Slot J.C."/>
            <person name="Sakamoto Y."/>
            <person name="Steenwyk J.L."/>
            <person name="Rokas A."/>
            <person name="Carro J."/>
            <person name="Camarero S."/>
            <person name="Ferreira P."/>
            <person name="Molpeceres G."/>
            <person name="Ruiz-Duenas F.J."/>
            <person name="Serrano A."/>
            <person name="Henrissat B."/>
            <person name="Drula E."/>
            <person name="Hughes K.W."/>
            <person name="Mata J.L."/>
            <person name="Ishikawa N.K."/>
            <person name="Vargas-Isla R."/>
            <person name="Ushijima S."/>
            <person name="Smith C.A."/>
            <person name="Ahrendt S."/>
            <person name="Andreopoulos W."/>
            <person name="He G."/>
            <person name="Labutti K."/>
            <person name="Lipzen A."/>
            <person name="Ng V."/>
            <person name="Sandor L."/>
            <person name="Barry K."/>
            <person name="Martinez A.T."/>
            <person name="Xiao Y."/>
            <person name="Gibbons J.G."/>
            <person name="Terashima K."/>
            <person name="Hibbett D.S."/>
            <person name="Grigoriev I.V."/>
        </authorList>
    </citation>
    <scope>NUCLEOTIDE SEQUENCE</scope>
    <source>
        <strain evidence="4">TFB10291</strain>
    </source>
</reference>
<dbReference type="SMART" id="SM00906">
    <property type="entry name" value="Fungal_trans"/>
    <property type="match status" value="1"/>
</dbReference>
<protein>
    <submittedName>
        <fullName evidence="4">Fungal-specific transcription factor domain-containing protein</fullName>
    </submittedName>
</protein>
<feature type="region of interest" description="Disordered" evidence="2">
    <location>
        <begin position="603"/>
        <end position="622"/>
    </location>
</feature>
<evidence type="ECO:0000259" key="3">
    <source>
        <dbReference type="SMART" id="SM00906"/>
    </source>
</evidence>
<dbReference type="AlphaFoldDB" id="A0AA38KHI5"/>
<dbReference type="PANTHER" id="PTHR46910">
    <property type="entry name" value="TRANSCRIPTION FACTOR PDR1"/>
    <property type="match status" value="1"/>
</dbReference>
<organism evidence="4 5">
    <name type="scientific">Lentinula aff. detonsa</name>
    <dbReference type="NCBI Taxonomy" id="2804958"/>
    <lineage>
        <taxon>Eukaryota</taxon>
        <taxon>Fungi</taxon>
        <taxon>Dikarya</taxon>
        <taxon>Basidiomycota</taxon>
        <taxon>Agaricomycotina</taxon>
        <taxon>Agaricomycetes</taxon>
        <taxon>Agaricomycetidae</taxon>
        <taxon>Agaricales</taxon>
        <taxon>Marasmiineae</taxon>
        <taxon>Omphalotaceae</taxon>
        <taxon>Lentinula</taxon>
    </lineage>
</organism>
<evidence type="ECO:0000313" key="4">
    <source>
        <dbReference type="EMBL" id="KAJ3787646.1"/>
    </source>
</evidence>
<feature type="compositionally biased region" description="Polar residues" evidence="2">
    <location>
        <begin position="607"/>
        <end position="618"/>
    </location>
</feature>
<evidence type="ECO:0000313" key="5">
    <source>
        <dbReference type="Proteomes" id="UP001163798"/>
    </source>
</evidence>
<proteinExistence type="predicted"/>
<keyword evidence="1" id="KW-0539">Nucleus</keyword>
<evidence type="ECO:0000256" key="1">
    <source>
        <dbReference type="ARBA" id="ARBA00023242"/>
    </source>
</evidence>
<keyword evidence="5" id="KW-1185">Reference proteome</keyword>
<comment type="caution">
    <text evidence="4">The sequence shown here is derived from an EMBL/GenBank/DDBJ whole genome shotgun (WGS) entry which is preliminary data.</text>
</comment>
<dbReference type="Pfam" id="PF04082">
    <property type="entry name" value="Fungal_trans"/>
    <property type="match status" value="1"/>
</dbReference>
<dbReference type="InterPro" id="IPR007219">
    <property type="entry name" value="XnlR_reg_dom"/>
</dbReference>
<dbReference type="GO" id="GO:0003700">
    <property type="term" value="F:DNA-binding transcription factor activity"/>
    <property type="evidence" value="ECO:0007669"/>
    <property type="project" value="InterPro"/>
</dbReference>
<dbReference type="GO" id="GO:0003677">
    <property type="term" value="F:DNA binding"/>
    <property type="evidence" value="ECO:0007669"/>
    <property type="project" value="InterPro"/>
</dbReference>
<sequence length="738" mass="82980">MAQTDQPLDSIHSLIEEILSSGSYTPPSDPVIVRDIIVSLAKYARSMDDNSTRLRNAVMGGESALTIAKSEQARSTPQSDTKILEEESASGDDDVDHEGFKKLSLGHSSIRHFGKSSNIRFIHNLMNKDNQNLDSRTFDIDLTRFRRPEYWGLDAWELRQETAVPAYVFPEIDLLWDLVRIYFTEVAPYFPLLHRPTFETAIVSGRHLLDPDFGAIVLAVCSIAARDSNDPRVFKHDTKITAGWQWFRQIRLVRPHFVEPTSLHELQLCCLAYVYLRSTNMIDSVWLLIGIGLRLAVDRGIHRLKPGKARTVENELYIRAFWILRNADTMQGMTMGRPAAINSEDFDTDRPAECDDEYWEKTEHSEAFTQPDGKISVLGFFGQYSKLTDIAASVQRSIYCVHEVPGYKDDGLSSSERNRKKVMQHDSALNDWLTSLPEHLRWDPHQPDKIRLSQSAILYTTYYWIQLQVHKNFVIRQDPSNQHLFPSFAICANAARSTVRISQVSHRKSKIYHEILVNLAHCASILNLILWRHKRGITPTPYTDIKAVGSDVASAIEMLKADLNSQTAGRVADKVQAFVSAEGLLSDLPTEVISTSKRTWIDDDSVESNSGSQTNTSGLEDRILAGSQRASSYMGSQESIVDPGQASVLSIHNLQPSDSMGGYDGVQTLHSSFMINEASFTSPVTLEDNTANLGVFGATAQISSANETYMSSIDDRIQHDWDDFMKDVDEVLLAIGFR</sequence>
<evidence type="ECO:0000256" key="2">
    <source>
        <dbReference type="SAM" id="MobiDB-lite"/>
    </source>
</evidence>
<dbReference type="Proteomes" id="UP001163798">
    <property type="component" value="Unassembled WGS sequence"/>
</dbReference>
<name>A0AA38KHI5_9AGAR</name>
<dbReference type="PANTHER" id="PTHR46910:SF38">
    <property type="entry name" value="ZN(2)-C6 FUNGAL-TYPE DOMAIN-CONTAINING PROTEIN"/>
    <property type="match status" value="1"/>
</dbReference>
<feature type="domain" description="Xylanolytic transcriptional activator regulatory" evidence="3">
    <location>
        <begin position="285"/>
        <end position="357"/>
    </location>
</feature>
<dbReference type="CDD" id="cd12148">
    <property type="entry name" value="fungal_TF_MHR"/>
    <property type="match status" value="1"/>
</dbReference>
<gene>
    <name evidence="4" type="ORF">GGU10DRAFT_308713</name>
</gene>
<dbReference type="GO" id="GO:0008270">
    <property type="term" value="F:zinc ion binding"/>
    <property type="evidence" value="ECO:0007669"/>
    <property type="project" value="InterPro"/>
</dbReference>
<dbReference type="EMBL" id="MU793288">
    <property type="protein sequence ID" value="KAJ3787646.1"/>
    <property type="molecule type" value="Genomic_DNA"/>
</dbReference>
<accession>A0AA38KHI5</accession>